<name>A0A225V9R6_9STRA</name>
<proteinExistence type="predicted"/>
<keyword evidence="2" id="KW-1185">Reference proteome</keyword>
<dbReference type="Proteomes" id="UP000198211">
    <property type="component" value="Unassembled WGS sequence"/>
</dbReference>
<organism evidence="1 2">
    <name type="scientific">Phytophthora megakarya</name>
    <dbReference type="NCBI Taxonomy" id="4795"/>
    <lineage>
        <taxon>Eukaryota</taxon>
        <taxon>Sar</taxon>
        <taxon>Stramenopiles</taxon>
        <taxon>Oomycota</taxon>
        <taxon>Peronosporomycetes</taxon>
        <taxon>Peronosporales</taxon>
        <taxon>Peronosporaceae</taxon>
        <taxon>Phytophthora</taxon>
    </lineage>
</organism>
<dbReference type="EMBL" id="NBNE01007043">
    <property type="protein sequence ID" value="OWZ01180.1"/>
    <property type="molecule type" value="Genomic_DNA"/>
</dbReference>
<gene>
    <name evidence="1" type="ORF">PHMEG_00027488</name>
</gene>
<dbReference type="OrthoDB" id="126603at2759"/>
<comment type="caution">
    <text evidence="1">The sequence shown here is derived from an EMBL/GenBank/DDBJ whole genome shotgun (WGS) entry which is preliminary data.</text>
</comment>
<accession>A0A225V9R6</accession>
<evidence type="ECO:0000313" key="1">
    <source>
        <dbReference type="EMBL" id="OWZ01180.1"/>
    </source>
</evidence>
<evidence type="ECO:0000313" key="2">
    <source>
        <dbReference type="Proteomes" id="UP000198211"/>
    </source>
</evidence>
<dbReference type="AlphaFoldDB" id="A0A225V9R6"/>
<sequence>MEEALLQQVQPLQIFKALELQSLHCHQQPINAPHVHHQLANAPHEGHHSHRHHHRRGFLRIHYACAHLPKELQLHKLPEATGRMSPSTIHLMKNRSSSLLLGSEGDQHVLRLVVAPIVKSTVGQRDATGRHLEIFAASGASFADIMHKLWDKFSGNIKGQAVKTDDTWSLETSTEASWSNVMQLKVNGRIASATKTPELWNKWIVDQKNNPVTLSIYEYGQAVSNARLLEEFLQACI</sequence>
<protein>
    <submittedName>
        <fullName evidence="1">Uncharacterized protein</fullName>
    </submittedName>
</protein>
<reference evidence="2" key="1">
    <citation type="submission" date="2017-03" db="EMBL/GenBank/DDBJ databases">
        <title>Phytopthora megakarya and P. palmivora, two closely related causual agents of cacao black pod achieved similar genome size and gene model numbers by different mechanisms.</title>
        <authorList>
            <person name="Ali S."/>
            <person name="Shao J."/>
            <person name="Larry D.J."/>
            <person name="Kronmiller B."/>
            <person name="Shen D."/>
            <person name="Strem M.D."/>
            <person name="Melnick R.L."/>
            <person name="Guiltinan M.J."/>
            <person name="Tyler B.M."/>
            <person name="Meinhardt L.W."/>
            <person name="Bailey B.A."/>
        </authorList>
    </citation>
    <scope>NUCLEOTIDE SEQUENCE [LARGE SCALE GENOMIC DNA]</scope>
    <source>
        <strain evidence="2">zdho120</strain>
    </source>
</reference>